<accession>A0A8H7T3K4</accession>
<protein>
    <submittedName>
        <fullName evidence="2">Uncharacterized protein</fullName>
    </submittedName>
</protein>
<comment type="caution">
    <text evidence="2">The sequence shown here is derived from an EMBL/GenBank/DDBJ whole genome shotgun (WGS) entry which is preliminary data.</text>
</comment>
<gene>
    <name evidence="2" type="ORF">IFR04_015258</name>
</gene>
<reference evidence="2" key="1">
    <citation type="submission" date="2021-02" db="EMBL/GenBank/DDBJ databases">
        <title>Genome sequence Cadophora malorum strain M34.</title>
        <authorList>
            <person name="Stefanovic E."/>
            <person name="Vu D."/>
            <person name="Scully C."/>
            <person name="Dijksterhuis J."/>
            <person name="Roader J."/>
            <person name="Houbraken J."/>
        </authorList>
    </citation>
    <scope>NUCLEOTIDE SEQUENCE</scope>
    <source>
        <strain evidence="2">M34</strain>
    </source>
</reference>
<organism evidence="2 3">
    <name type="scientific">Cadophora malorum</name>
    <dbReference type="NCBI Taxonomy" id="108018"/>
    <lineage>
        <taxon>Eukaryota</taxon>
        <taxon>Fungi</taxon>
        <taxon>Dikarya</taxon>
        <taxon>Ascomycota</taxon>
        <taxon>Pezizomycotina</taxon>
        <taxon>Leotiomycetes</taxon>
        <taxon>Helotiales</taxon>
        <taxon>Ploettnerulaceae</taxon>
        <taxon>Cadophora</taxon>
    </lineage>
</organism>
<evidence type="ECO:0000256" key="1">
    <source>
        <dbReference type="SAM" id="SignalP"/>
    </source>
</evidence>
<feature type="chain" id="PRO_5034758568" evidence="1">
    <location>
        <begin position="21"/>
        <end position="310"/>
    </location>
</feature>
<evidence type="ECO:0000313" key="2">
    <source>
        <dbReference type="EMBL" id="KAG4411606.1"/>
    </source>
</evidence>
<dbReference type="OrthoDB" id="3558062at2759"/>
<proteinExistence type="predicted"/>
<name>A0A8H7T3K4_9HELO</name>
<dbReference type="AlphaFoldDB" id="A0A8H7T3K4"/>
<keyword evidence="1" id="KW-0732">Signal</keyword>
<keyword evidence="3" id="KW-1185">Reference proteome</keyword>
<evidence type="ECO:0000313" key="3">
    <source>
        <dbReference type="Proteomes" id="UP000664132"/>
    </source>
</evidence>
<dbReference type="Proteomes" id="UP000664132">
    <property type="component" value="Unassembled WGS sequence"/>
</dbReference>
<feature type="signal peptide" evidence="1">
    <location>
        <begin position="1"/>
        <end position="20"/>
    </location>
</feature>
<dbReference type="EMBL" id="JAFJYH010000456">
    <property type="protein sequence ID" value="KAG4411606.1"/>
    <property type="molecule type" value="Genomic_DNA"/>
</dbReference>
<sequence>MHYQSLVLIASLASSTLASSSLIPRQSSTCDQQRLTCGAAPGANQSLCASQKSACDACEAAYESYITSPNSNKSLAASLRNECFAASAIGDGNGVLPIISSLTVAGTTPTVATSAVVSATSTSSAPVTTTTAASTCDQERLECGSAPGANQSLCAVQKEACDACEAAYESYVTSPGSNKSFAASLREQCFAASKEGTGDGVVPIISTFSVAQAGGATATPTTGPSSYASASTTTTVLVNPGNFTSTSVVGSTTVIGATTLVSATTLTTGTGSGSQTAVPSPIPTVVGDAADSTKPFGVVGIILLGAAMIL</sequence>